<sequence>MEQEQMDYDKAIRELNEIVESLDGDTPIAMQEYVTKARRAKELILFCQNYLHQLDEEFQQVFNAE</sequence>
<dbReference type="GO" id="GO:0009318">
    <property type="term" value="C:exodeoxyribonuclease VII complex"/>
    <property type="evidence" value="ECO:0007669"/>
    <property type="project" value="InterPro"/>
</dbReference>
<keyword evidence="3" id="KW-0540">Nuclease</keyword>
<dbReference type="GO" id="GO:0006308">
    <property type="term" value="P:DNA catabolic process"/>
    <property type="evidence" value="ECO:0007669"/>
    <property type="project" value="InterPro"/>
</dbReference>
<evidence type="ECO:0000256" key="1">
    <source>
        <dbReference type="ARBA" id="ARBA00009998"/>
    </source>
</evidence>
<dbReference type="SUPFAM" id="SSF116842">
    <property type="entry name" value="XseB-like"/>
    <property type="match status" value="1"/>
</dbReference>
<organism evidence="6 7">
    <name type="scientific">Candidatus Gallipaludibacter merdavium</name>
    <dbReference type="NCBI Taxonomy" id="2840839"/>
    <lineage>
        <taxon>Bacteria</taxon>
        <taxon>Pseudomonadati</taxon>
        <taxon>Bacteroidota</taxon>
        <taxon>Bacteroidia</taxon>
        <taxon>Bacteroidales</taxon>
        <taxon>Candidatus Gallipaludibacter</taxon>
    </lineage>
</organism>
<comment type="caution">
    <text evidence="6">The sequence shown here is derived from an EMBL/GenBank/DDBJ whole genome shotgun (WGS) entry which is preliminary data.</text>
</comment>
<keyword evidence="5" id="KW-0269">Exonuclease</keyword>
<dbReference type="GO" id="GO:0008855">
    <property type="term" value="F:exodeoxyribonuclease VII activity"/>
    <property type="evidence" value="ECO:0007669"/>
    <property type="project" value="InterPro"/>
</dbReference>
<evidence type="ECO:0000256" key="2">
    <source>
        <dbReference type="ARBA" id="ARBA00022490"/>
    </source>
</evidence>
<protein>
    <submittedName>
        <fullName evidence="6">Exodeoxyribonuclease VII small subunit</fullName>
    </submittedName>
</protein>
<dbReference type="AlphaFoldDB" id="A0A9D9HSN2"/>
<evidence type="ECO:0000256" key="3">
    <source>
        <dbReference type="ARBA" id="ARBA00022722"/>
    </source>
</evidence>
<proteinExistence type="inferred from homology"/>
<gene>
    <name evidence="6" type="ORF">IAA73_04035</name>
</gene>
<reference evidence="6" key="1">
    <citation type="submission" date="2020-10" db="EMBL/GenBank/DDBJ databases">
        <authorList>
            <person name="Gilroy R."/>
        </authorList>
    </citation>
    <scope>NUCLEOTIDE SEQUENCE</scope>
    <source>
        <strain evidence="6">G3-3990</strain>
    </source>
</reference>
<evidence type="ECO:0000313" key="6">
    <source>
        <dbReference type="EMBL" id="MBO8459487.1"/>
    </source>
</evidence>
<dbReference type="Proteomes" id="UP000823641">
    <property type="component" value="Unassembled WGS sequence"/>
</dbReference>
<dbReference type="Pfam" id="PF02609">
    <property type="entry name" value="Exonuc_VII_S"/>
    <property type="match status" value="1"/>
</dbReference>
<dbReference type="EMBL" id="JADIMG010000042">
    <property type="protein sequence ID" value="MBO8459487.1"/>
    <property type="molecule type" value="Genomic_DNA"/>
</dbReference>
<dbReference type="Gene3D" id="1.10.287.1040">
    <property type="entry name" value="Exonuclease VII, small subunit"/>
    <property type="match status" value="1"/>
</dbReference>
<evidence type="ECO:0000256" key="5">
    <source>
        <dbReference type="ARBA" id="ARBA00022839"/>
    </source>
</evidence>
<keyword evidence="2" id="KW-0963">Cytoplasm</keyword>
<comment type="similarity">
    <text evidence="1">Belongs to the XseB family.</text>
</comment>
<evidence type="ECO:0000313" key="7">
    <source>
        <dbReference type="Proteomes" id="UP000823641"/>
    </source>
</evidence>
<keyword evidence="4" id="KW-0378">Hydrolase</keyword>
<accession>A0A9D9HSN2</accession>
<reference evidence="6" key="2">
    <citation type="journal article" date="2021" name="PeerJ">
        <title>Extensive microbial diversity within the chicken gut microbiome revealed by metagenomics and culture.</title>
        <authorList>
            <person name="Gilroy R."/>
            <person name="Ravi A."/>
            <person name="Getino M."/>
            <person name="Pursley I."/>
            <person name="Horton D.L."/>
            <person name="Alikhan N.F."/>
            <person name="Baker D."/>
            <person name="Gharbi K."/>
            <person name="Hall N."/>
            <person name="Watson M."/>
            <person name="Adriaenssens E.M."/>
            <person name="Foster-Nyarko E."/>
            <person name="Jarju S."/>
            <person name="Secka A."/>
            <person name="Antonio M."/>
            <person name="Oren A."/>
            <person name="Chaudhuri R.R."/>
            <person name="La Ragione R."/>
            <person name="Hildebrand F."/>
            <person name="Pallen M.J."/>
        </authorList>
    </citation>
    <scope>NUCLEOTIDE SEQUENCE</scope>
    <source>
        <strain evidence="6">G3-3990</strain>
    </source>
</reference>
<dbReference type="InterPro" id="IPR037004">
    <property type="entry name" value="Exonuc_VII_ssu_sf"/>
</dbReference>
<evidence type="ECO:0000256" key="4">
    <source>
        <dbReference type="ARBA" id="ARBA00022801"/>
    </source>
</evidence>
<dbReference type="InterPro" id="IPR003761">
    <property type="entry name" value="Exonuc_VII_S"/>
</dbReference>
<name>A0A9D9HSN2_9BACT</name>